<gene>
    <name evidence="1" type="ORF">SNE25_08470</name>
</gene>
<dbReference type="EMBL" id="CP139558">
    <property type="protein sequence ID" value="WPU95555.1"/>
    <property type="molecule type" value="Genomic_DNA"/>
</dbReference>
<evidence type="ECO:0000313" key="1">
    <source>
        <dbReference type="EMBL" id="WPU95555.1"/>
    </source>
</evidence>
<proteinExistence type="predicted"/>
<protein>
    <submittedName>
        <fullName evidence="1">Uncharacterized protein</fullName>
    </submittedName>
</protein>
<accession>A0ABZ0TVT1</accession>
<sequence>MEPEEELHSFPYDAIISGIKHHYRITENEHQFGIEQDGLVIATVKNKAGHWQQLSGDPLRRKLLESICDHIEAHYT</sequence>
<evidence type="ECO:0000313" key="2">
    <source>
        <dbReference type="Proteomes" id="UP001324380"/>
    </source>
</evidence>
<keyword evidence="2" id="KW-1185">Reference proteome</keyword>
<organism evidence="1 2">
    <name type="scientific">Mucilaginibacter sabulilitoris</name>
    <dbReference type="NCBI Taxonomy" id="1173583"/>
    <lineage>
        <taxon>Bacteria</taxon>
        <taxon>Pseudomonadati</taxon>
        <taxon>Bacteroidota</taxon>
        <taxon>Sphingobacteriia</taxon>
        <taxon>Sphingobacteriales</taxon>
        <taxon>Sphingobacteriaceae</taxon>
        <taxon>Mucilaginibacter</taxon>
    </lineage>
</organism>
<reference evidence="1 2" key="1">
    <citation type="submission" date="2023-11" db="EMBL/GenBank/DDBJ databases">
        <title>Analysis of the Genomes of Mucilaginibacter gossypii cycad 4 and M. sabulilitoris SNA2: microbes with the potential for plant growth promotion.</title>
        <authorList>
            <person name="Hirsch A.M."/>
            <person name="Humm E."/>
            <person name="Rubbi M."/>
            <person name="Del Vecchio G."/>
            <person name="Ha S.M."/>
            <person name="Pellegrini M."/>
            <person name="Gunsalus R.P."/>
        </authorList>
    </citation>
    <scope>NUCLEOTIDE SEQUENCE [LARGE SCALE GENOMIC DNA]</scope>
    <source>
        <strain evidence="1 2">SNA2</strain>
    </source>
</reference>
<dbReference type="RefSeq" id="WP_321564663.1">
    <property type="nucleotide sequence ID" value="NZ_CP139558.1"/>
</dbReference>
<name>A0ABZ0TVT1_9SPHI</name>
<dbReference type="Proteomes" id="UP001324380">
    <property type="component" value="Chromosome"/>
</dbReference>